<keyword evidence="8" id="KW-0812">Transmembrane</keyword>
<keyword evidence="4" id="KW-0732">Signal</keyword>
<keyword evidence="5 7" id="KW-0378">Hydrolase</keyword>
<dbReference type="FunFam" id="3.40.50.1820:FF:000123">
    <property type="entry name" value="Carboxypeptidase"/>
    <property type="match status" value="1"/>
</dbReference>
<feature type="transmembrane region" description="Helical" evidence="8">
    <location>
        <begin position="20"/>
        <end position="39"/>
    </location>
</feature>
<evidence type="ECO:0000256" key="7">
    <source>
        <dbReference type="RuleBase" id="RU361156"/>
    </source>
</evidence>
<keyword evidence="2 7" id="KW-0121">Carboxypeptidase</keyword>
<evidence type="ECO:0000256" key="1">
    <source>
        <dbReference type="ARBA" id="ARBA00009431"/>
    </source>
</evidence>
<dbReference type="InterPro" id="IPR001563">
    <property type="entry name" value="Peptidase_S10"/>
</dbReference>
<proteinExistence type="inferred from homology"/>
<evidence type="ECO:0000313" key="9">
    <source>
        <dbReference type="EMBL" id="KAG0565938.1"/>
    </source>
</evidence>
<organism evidence="9 10">
    <name type="scientific">Ceratodon purpureus</name>
    <name type="common">Fire moss</name>
    <name type="synonym">Dicranum purpureum</name>
    <dbReference type="NCBI Taxonomy" id="3225"/>
    <lineage>
        <taxon>Eukaryota</taxon>
        <taxon>Viridiplantae</taxon>
        <taxon>Streptophyta</taxon>
        <taxon>Embryophyta</taxon>
        <taxon>Bryophyta</taxon>
        <taxon>Bryophytina</taxon>
        <taxon>Bryopsida</taxon>
        <taxon>Dicranidae</taxon>
        <taxon>Pseudoditrichales</taxon>
        <taxon>Ditrichaceae</taxon>
        <taxon>Ceratodon</taxon>
    </lineage>
</organism>
<dbReference type="InterPro" id="IPR029058">
    <property type="entry name" value="AB_hydrolase_fold"/>
</dbReference>
<evidence type="ECO:0000256" key="2">
    <source>
        <dbReference type="ARBA" id="ARBA00022645"/>
    </source>
</evidence>
<keyword evidence="6" id="KW-0325">Glycoprotein</keyword>
<dbReference type="PANTHER" id="PTHR11802:SF3">
    <property type="entry name" value="RETINOID-INDUCIBLE SERINE CARBOXYPEPTIDASE"/>
    <property type="match status" value="1"/>
</dbReference>
<accession>A0A8T0H6Z2</accession>
<keyword evidence="8" id="KW-1133">Transmembrane helix</keyword>
<dbReference type="Pfam" id="PF00450">
    <property type="entry name" value="Peptidase_S10"/>
    <property type="match status" value="1"/>
</dbReference>
<comment type="caution">
    <text evidence="9">The sequence shown here is derived from an EMBL/GenBank/DDBJ whole genome shotgun (WGS) entry which is preliminary data.</text>
</comment>
<keyword evidence="3 7" id="KW-0645">Protease</keyword>
<protein>
    <recommendedName>
        <fullName evidence="7">Carboxypeptidase</fullName>
        <ecNumber evidence="7">3.4.16.-</ecNumber>
    </recommendedName>
</protein>
<sequence length="474" mass="52666">MRRLGVDLEVDVKMERYSQFLVLAMVCLIVPWVAVAYAAPISGTKDGSEQWGYVDVRPGAHMFWWLYRSTSKASNTTAIPVLMWLQGGPGGSGVGVGDFREIGPLNEHLQPRKYSWVEIADLLFVENPVGTGFSYVNDPSLLPTNNSQVSSDLLQFLVEFVKLRPDLSKRPLFIFSESYGGKFASELGVMVHKAVAAGSLDLNFGGVALGDAWISPLDSMYSWGPFLYTNSRLDANGVVEVKQAVDKTAEFMRNGKFENATYQWEKVEDLVLTLSNQVDFYNILEADEAGTESSISSATSMSMLMKRSRTFRDSFGYFDAVKAVEAVNGTQTLPLSELMNTVIREKLQIIPTSVRWQSSSDEVFTALTGDFMKDTIHQVDKLLHHGVKVAVYSGQLDLICSTPGTEAWVQKLKWTGLEGFNKQVRTPLYCNSNSTGGFVKKYKNLSFYWVLKAGHYLPIDSPCVAQQMASLIMS</sequence>
<evidence type="ECO:0000256" key="6">
    <source>
        <dbReference type="ARBA" id="ARBA00023180"/>
    </source>
</evidence>
<keyword evidence="10" id="KW-1185">Reference proteome</keyword>
<keyword evidence="8" id="KW-0472">Membrane</keyword>
<gene>
    <name evidence="9" type="ORF">KC19_7G025000</name>
</gene>
<dbReference type="PANTHER" id="PTHR11802">
    <property type="entry name" value="SERINE PROTEASE FAMILY S10 SERINE CARBOXYPEPTIDASE"/>
    <property type="match status" value="1"/>
</dbReference>
<reference evidence="9" key="1">
    <citation type="submission" date="2020-06" db="EMBL/GenBank/DDBJ databases">
        <title>WGS assembly of Ceratodon purpureus strain R40.</title>
        <authorList>
            <person name="Carey S.B."/>
            <person name="Jenkins J."/>
            <person name="Shu S."/>
            <person name="Lovell J.T."/>
            <person name="Sreedasyam A."/>
            <person name="Maumus F."/>
            <person name="Tiley G.P."/>
            <person name="Fernandez-Pozo N."/>
            <person name="Barry K."/>
            <person name="Chen C."/>
            <person name="Wang M."/>
            <person name="Lipzen A."/>
            <person name="Daum C."/>
            <person name="Saski C.A."/>
            <person name="Payton A.C."/>
            <person name="Mcbreen J.C."/>
            <person name="Conrad R.E."/>
            <person name="Kollar L.M."/>
            <person name="Olsson S."/>
            <person name="Huttunen S."/>
            <person name="Landis J.B."/>
            <person name="Wickett N.J."/>
            <person name="Johnson M.G."/>
            <person name="Rensing S.A."/>
            <person name="Grimwood J."/>
            <person name="Schmutz J."/>
            <person name="Mcdaniel S.F."/>
        </authorList>
    </citation>
    <scope>NUCLEOTIDE SEQUENCE</scope>
    <source>
        <strain evidence="9">R40</strain>
    </source>
</reference>
<evidence type="ECO:0000256" key="5">
    <source>
        <dbReference type="ARBA" id="ARBA00022801"/>
    </source>
</evidence>
<dbReference type="SUPFAM" id="SSF53474">
    <property type="entry name" value="alpha/beta-Hydrolases"/>
    <property type="match status" value="1"/>
</dbReference>
<evidence type="ECO:0000313" key="10">
    <source>
        <dbReference type="Proteomes" id="UP000822688"/>
    </source>
</evidence>
<comment type="similarity">
    <text evidence="1 7">Belongs to the peptidase S10 family.</text>
</comment>
<dbReference type="InterPro" id="IPR018202">
    <property type="entry name" value="Ser_caboxypep_ser_AS"/>
</dbReference>
<evidence type="ECO:0000256" key="8">
    <source>
        <dbReference type="SAM" id="Phobius"/>
    </source>
</evidence>
<evidence type="ECO:0000256" key="4">
    <source>
        <dbReference type="ARBA" id="ARBA00022729"/>
    </source>
</evidence>
<dbReference type="EMBL" id="CM026428">
    <property type="protein sequence ID" value="KAG0565938.1"/>
    <property type="molecule type" value="Genomic_DNA"/>
</dbReference>
<dbReference type="GO" id="GO:0006508">
    <property type="term" value="P:proteolysis"/>
    <property type="evidence" value="ECO:0007669"/>
    <property type="project" value="UniProtKB-KW"/>
</dbReference>
<evidence type="ECO:0000256" key="3">
    <source>
        <dbReference type="ARBA" id="ARBA00022670"/>
    </source>
</evidence>
<name>A0A8T0H6Z2_CERPU</name>
<dbReference type="AlphaFoldDB" id="A0A8T0H6Z2"/>
<dbReference type="GO" id="GO:0004185">
    <property type="term" value="F:serine-type carboxypeptidase activity"/>
    <property type="evidence" value="ECO:0007669"/>
    <property type="project" value="UniProtKB-UniRule"/>
</dbReference>
<dbReference type="PRINTS" id="PR00724">
    <property type="entry name" value="CRBOXYPTASEC"/>
</dbReference>
<dbReference type="EC" id="3.4.16.-" evidence="7"/>
<dbReference type="Gene3D" id="3.40.50.1820">
    <property type="entry name" value="alpha/beta hydrolase"/>
    <property type="match status" value="1"/>
</dbReference>
<dbReference type="Proteomes" id="UP000822688">
    <property type="component" value="Chromosome 7"/>
</dbReference>
<dbReference type="PROSITE" id="PS00131">
    <property type="entry name" value="CARBOXYPEPT_SER_SER"/>
    <property type="match status" value="1"/>
</dbReference>